<proteinExistence type="predicted"/>
<feature type="transmembrane region" description="Helical" evidence="1">
    <location>
        <begin position="114"/>
        <end position="133"/>
    </location>
</feature>
<dbReference type="OrthoDB" id="2910053at2759"/>
<evidence type="ECO:0000313" key="3">
    <source>
        <dbReference type="EMBL" id="SJL00891.1"/>
    </source>
</evidence>
<feature type="transmembrane region" description="Helical" evidence="1">
    <location>
        <begin position="274"/>
        <end position="299"/>
    </location>
</feature>
<accession>A0A284QWR9</accession>
<evidence type="ECO:0000313" key="4">
    <source>
        <dbReference type="Proteomes" id="UP000219338"/>
    </source>
</evidence>
<dbReference type="OMA" id="SFTKHPA"/>
<name>A0A284QWR9_ARMOS</name>
<protein>
    <recommendedName>
        <fullName evidence="2">DUF6535 domain-containing protein</fullName>
    </recommendedName>
</protein>
<dbReference type="EMBL" id="FUEG01000002">
    <property type="protein sequence ID" value="SJL00891.1"/>
    <property type="molecule type" value="Genomic_DNA"/>
</dbReference>
<dbReference type="Proteomes" id="UP000219338">
    <property type="component" value="Unassembled WGS sequence"/>
</dbReference>
<gene>
    <name evidence="3" type="ORF">ARMOST_04205</name>
</gene>
<dbReference type="Pfam" id="PF20153">
    <property type="entry name" value="DUF6535"/>
    <property type="match status" value="1"/>
</dbReference>
<organism evidence="3 4">
    <name type="scientific">Armillaria ostoyae</name>
    <name type="common">Armillaria root rot fungus</name>
    <dbReference type="NCBI Taxonomy" id="47428"/>
    <lineage>
        <taxon>Eukaryota</taxon>
        <taxon>Fungi</taxon>
        <taxon>Dikarya</taxon>
        <taxon>Basidiomycota</taxon>
        <taxon>Agaricomycotina</taxon>
        <taxon>Agaricomycetes</taxon>
        <taxon>Agaricomycetidae</taxon>
        <taxon>Agaricales</taxon>
        <taxon>Marasmiineae</taxon>
        <taxon>Physalacriaceae</taxon>
        <taxon>Armillaria</taxon>
    </lineage>
</organism>
<feature type="domain" description="DUF6535" evidence="2">
    <location>
        <begin position="90"/>
        <end position="268"/>
    </location>
</feature>
<evidence type="ECO:0000259" key="2">
    <source>
        <dbReference type="Pfam" id="PF20153"/>
    </source>
</evidence>
<keyword evidence="1" id="KW-1133">Transmembrane helix</keyword>
<reference evidence="4" key="1">
    <citation type="journal article" date="2017" name="Nat. Ecol. Evol.">
        <title>Genome expansion and lineage-specific genetic innovations in the forest pathogenic fungi Armillaria.</title>
        <authorList>
            <person name="Sipos G."/>
            <person name="Prasanna A.N."/>
            <person name="Walter M.C."/>
            <person name="O'Connor E."/>
            <person name="Balint B."/>
            <person name="Krizsan K."/>
            <person name="Kiss B."/>
            <person name="Hess J."/>
            <person name="Varga T."/>
            <person name="Slot J."/>
            <person name="Riley R."/>
            <person name="Boka B."/>
            <person name="Rigling D."/>
            <person name="Barry K."/>
            <person name="Lee J."/>
            <person name="Mihaltcheva S."/>
            <person name="LaButti K."/>
            <person name="Lipzen A."/>
            <person name="Waldron R."/>
            <person name="Moloney N.M."/>
            <person name="Sperisen C."/>
            <person name="Kredics L."/>
            <person name="Vagvoelgyi C."/>
            <person name="Patrignani A."/>
            <person name="Fitzpatrick D."/>
            <person name="Nagy I."/>
            <person name="Doyle S."/>
            <person name="Anderson J.B."/>
            <person name="Grigoriev I.V."/>
            <person name="Gueldener U."/>
            <person name="Muensterkoetter M."/>
            <person name="Nagy L.G."/>
        </authorList>
    </citation>
    <scope>NUCLEOTIDE SEQUENCE [LARGE SCALE GENOMIC DNA]</scope>
    <source>
        <strain evidence="4">C18/9</strain>
    </source>
</reference>
<dbReference type="AlphaFoldDB" id="A0A284QWR9"/>
<keyword evidence="1" id="KW-0472">Membrane</keyword>
<dbReference type="InterPro" id="IPR045338">
    <property type="entry name" value="DUF6535"/>
</dbReference>
<evidence type="ECO:0000256" key="1">
    <source>
        <dbReference type="SAM" id="Phobius"/>
    </source>
</evidence>
<keyword evidence="1" id="KW-0812">Transmembrane</keyword>
<feature type="transmembrane region" description="Helical" evidence="1">
    <location>
        <begin position="241"/>
        <end position="268"/>
    </location>
</feature>
<sequence length="925" mass="105003">MVNIGVNRRVRVTSGLDERQSIASRYPHHNSPLLNGQDSTTTPILARMMLKTGQRYQSRQGFVFDSTYDFKQKYPPDAVGEEMAPNARFWRTYNDEAAVSDAEVMEQYRDTIDILLVFAGLFSAVVTTFVVQASESLKPDFAQISSLLIVELIAVHRATAKGTPVDDVPMIEPFDTFSPDNLDVWTYNLWFTSLLFSLITALVAVLAKQWMHHYVSGTSGSARERARLRQSRYTALHKWQVPMIIGCLPVLLHISLAIFLIGLILSLLSLQLRAAYIVATISGIVYLFYVISNLLPVVYPQCPYKTPLSIYGYILCRLADRLWNVAATWLHVCRQHGRWISPMDRHIHGLVARSPFMSLKEAERNTVYGSADQIDADCISWLYTTSSNPTIRQIALESVSGLRSGFTSGLLDVEMFSRDLVQEIHSCYPPHLPTSWQEPCRGAERKAEVMWRTVLQLKQLDAELSIGRDLSFHRTITLDDPMLHPSDLSFTKHPALLATTTCVLGRGSSARRLLVHCLSGHLADLKLPPFLWILLLRQARLQLFNYRLSLMQLALFEILQDNSFFLLGAELVNDSHSTTITAPNRDMVTSMVDLLFDVYRTQSGNSQFYFIPLQLELLLGFVLSVCEVSRQPESSNAPPPGDVSEKRPSTLKWYPMLVQCLSHYLRRHKLPLGSEHETRARAHELRTIRDTLCRLVETRIFSSLESTTEEMNIRLTTLATLAPLFAISSPYNVVLEITSAPSRVFATNVVRTILSATQVDAELEQGIHASANRLLLYCLNPQWQSVIFYQVFRDEHALQRLHHRIRFDGVATWKHIVITYISTIVAEPSFFALQEHELQLAYIYDPDNLCSISQVLLHNNRTDLVYALASLRPQNSVWDECIVKLLVWANNNLDGVHRSRTVSTIKDLGDELQTSYMLPRLELVL</sequence>
<keyword evidence="4" id="KW-1185">Reference proteome</keyword>
<feature type="transmembrane region" description="Helical" evidence="1">
    <location>
        <begin position="187"/>
        <end position="207"/>
    </location>
</feature>